<reference evidence="3" key="1">
    <citation type="submission" date="2017-02" db="EMBL/GenBank/DDBJ databases">
        <authorList>
            <person name="Varghese N."/>
            <person name="Submissions S."/>
        </authorList>
    </citation>
    <scope>NUCLEOTIDE SEQUENCE [LARGE SCALE GENOMIC DNA]</scope>
    <source>
        <strain evidence="3">ATCC 700200</strain>
    </source>
</reference>
<proteinExistence type="predicted"/>
<accession>A0A1T4WK46</accession>
<dbReference type="Proteomes" id="UP000190774">
    <property type="component" value="Unassembled WGS sequence"/>
</dbReference>
<dbReference type="STRING" id="48467.SAMN02745166_00418"/>
<gene>
    <name evidence="2" type="ORF">SAMN02745166_00418</name>
</gene>
<evidence type="ECO:0000256" key="1">
    <source>
        <dbReference type="SAM" id="MobiDB-lite"/>
    </source>
</evidence>
<name>A0A1T4WK46_9BACT</name>
<evidence type="ECO:0000313" key="2">
    <source>
        <dbReference type="EMBL" id="SKA77726.1"/>
    </source>
</evidence>
<dbReference type="AlphaFoldDB" id="A0A1T4WK46"/>
<sequence>MPKNRFLLVSILLSLAVAVGIGFFLGQPSNDTPRPGHQPTQETPMARNTQPGHAGTSSLSAEINQVDKPFWEDADVPDPGEDEPAALAVIPRPQGTIIVRDYESEVKALEKDGDMQQLNDSLMLWFHQNPSAATAWINETERFEAIAPSLHLLAQGMASQGHLDTALTWADSITDPAKRQDTLRRIYAHEARQRRVTREALQQKGFSQEDITVIFSGELGD</sequence>
<organism evidence="2 3">
    <name type="scientific">Prosthecobacter debontii</name>
    <dbReference type="NCBI Taxonomy" id="48467"/>
    <lineage>
        <taxon>Bacteria</taxon>
        <taxon>Pseudomonadati</taxon>
        <taxon>Verrucomicrobiota</taxon>
        <taxon>Verrucomicrobiia</taxon>
        <taxon>Verrucomicrobiales</taxon>
        <taxon>Verrucomicrobiaceae</taxon>
        <taxon>Prosthecobacter</taxon>
    </lineage>
</organism>
<keyword evidence="3" id="KW-1185">Reference proteome</keyword>
<protein>
    <submittedName>
        <fullName evidence="2">Uncharacterized protein</fullName>
    </submittedName>
</protein>
<dbReference type="EMBL" id="FUYE01000001">
    <property type="protein sequence ID" value="SKA77726.1"/>
    <property type="molecule type" value="Genomic_DNA"/>
</dbReference>
<evidence type="ECO:0000313" key="3">
    <source>
        <dbReference type="Proteomes" id="UP000190774"/>
    </source>
</evidence>
<feature type="region of interest" description="Disordered" evidence="1">
    <location>
        <begin position="28"/>
        <end position="59"/>
    </location>
</feature>